<protein>
    <submittedName>
        <fullName evidence="1">Uncharacterized protein</fullName>
    </submittedName>
</protein>
<accession>A0ACB9CQP3</accession>
<dbReference type="EMBL" id="CM042013">
    <property type="protein sequence ID" value="KAI3736634.1"/>
    <property type="molecule type" value="Genomic_DNA"/>
</dbReference>
<name>A0ACB9CQP3_CICIN</name>
<proteinExistence type="predicted"/>
<gene>
    <name evidence="1" type="ORF">L2E82_26560</name>
</gene>
<keyword evidence="2" id="KW-1185">Reference proteome</keyword>
<dbReference type="Proteomes" id="UP001055811">
    <property type="component" value="Linkage Group LG05"/>
</dbReference>
<sequence length="102" mass="11935">MDGDDGEGGLIADSKRDSVGLRRRWEIGKETEFKHWLIHSLREIVVVLLIQSIYKKVKDFMKSRFKFTAEVFELNLCLYVVELRKSCGEASVYRQIKSHRSN</sequence>
<evidence type="ECO:0000313" key="1">
    <source>
        <dbReference type="EMBL" id="KAI3736634.1"/>
    </source>
</evidence>
<reference evidence="1 2" key="2">
    <citation type="journal article" date="2022" name="Mol. Ecol. Resour.">
        <title>The genomes of chicory, endive, great burdock and yacon provide insights into Asteraceae paleo-polyploidization history and plant inulin production.</title>
        <authorList>
            <person name="Fan W."/>
            <person name="Wang S."/>
            <person name="Wang H."/>
            <person name="Wang A."/>
            <person name="Jiang F."/>
            <person name="Liu H."/>
            <person name="Zhao H."/>
            <person name="Xu D."/>
            <person name="Zhang Y."/>
        </authorList>
    </citation>
    <scope>NUCLEOTIDE SEQUENCE [LARGE SCALE GENOMIC DNA]</scope>
    <source>
        <strain evidence="2">cv. Punajuju</strain>
        <tissue evidence="1">Leaves</tissue>
    </source>
</reference>
<organism evidence="1 2">
    <name type="scientific">Cichorium intybus</name>
    <name type="common">Chicory</name>
    <dbReference type="NCBI Taxonomy" id="13427"/>
    <lineage>
        <taxon>Eukaryota</taxon>
        <taxon>Viridiplantae</taxon>
        <taxon>Streptophyta</taxon>
        <taxon>Embryophyta</taxon>
        <taxon>Tracheophyta</taxon>
        <taxon>Spermatophyta</taxon>
        <taxon>Magnoliopsida</taxon>
        <taxon>eudicotyledons</taxon>
        <taxon>Gunneridae</taxon>
        <taxon>Pentapetalae</taxon>
        <taxon>asterids</taxon>
        <taxon>campanulids</taxon>
        <taxon>Asterales</taxon>
        <taxon>Asteraceae</taxon>
        <taxon>Cichorioideae</taxon>
        <taxon>Cichorieae</taxon>
        <taxon>Cichoriinae</taxon>
        <taxon>Cichorium</taxon>
    </lineage>
</organism>
<evidence type="ECO:0000313" key="2">
    <source>
        <dbReference type="Proteomes" id="UP001055811"/>
    </source>
</evidence>
<comment type="caution">
    <text evidence="1">The sequence shown here is derived from an EMBL/GenBank/DDBJ whole genome shotgun (WGS) entry which is preliminary data.</text>
</comment>
<reference evidence="2" key="1">
    <citation type="journal article" date="2022" name="Mol. Ecol. Resour.">
        <title>The genomes of chicory, endive, great burdock and yacon provide insights into Asteraceae palaeo-polyploidization history and plant inulin production.</title>
        <authorList>
            <person name="Fan W."/>
            <person name="Wang S."/>
            <person name="Wang H."/>
            <person name="Wang A."/>
            <person name="Jiang F."/>
            <person name="Liu H."/>
            <person name="Zhao H."/>
            <person name="Xu D."/>
            <person name="Zhang Y."/>
        </authorList>
    </citation>
    <scope>NUCLEOTIDE SEQUENCE [LARGE SCALE GENOMIC DNA]</scope>
    <source>
        <strain evidence="2">cv. Punajuju</strain>
    </source>
</reference>